<name>A0ABT3L3F4_9CYAN</name>
<evidence type="ECO:0000256" key="4">
    <source>
        <dbReference type="ARBA" id="ARBA00022989"/>
    </source>
</evidence>
<evidence type="ECO:0000256" key="6">
    <source>
        <dbReference type="SAM" id="SignalP"/>
    </source>
</evidence>
<dbReference type="RefSeq" id="WP_265263769.1">
    <property type="nucleotide sequence ID" value="NZ_JAIHOM010000026.1"/>
</dbReference>
<dbReference type="InterPro" id="IPR052363">
    <property type="entry name" value="LPS_export_LptC"/>
</dbReference>
<sequence length="386" mass="43691">MNRHPSWWTRQAVLWGLLLLTACQPSSNSTDAPPTDSPPPTAVEERLILRNVTLENSSDEGEAIWKINAQEAIYTQDQKNAQLKEITGNFFQDGEVIIKMSAEQGEIRLEEDGEKIFLRGKIVATDPRNGLIMRAKELDWFPQEDRLFVREELTGSHPELEMSGKEGVYFTREQRIEVTGGVIATGTNNPFQLRTEKVKWDVEKQLVTSETPLEVDRYDESKKNVTDRVVAERGKFDLNQQLVTLEQNIELNSVDPPVQIASNSAVWNLILRTVLSDQPLRLIHHAEQVTVTANQGFVNLEENYSRLEGGVRARSEKQKSDLFADRVRWDVVTQEVQGQGNVTYKQESDPPLHLTGSSALGKLNEQNVVINSDRQQRVVTTIIPPN</sequence>
<evidence type="ECO:0000313" key="8">
    <source>
        <dbReference type="Proteomes" id="UP001526426"/>
    </source>
</evidence>
<keyword evidence="6" id="KW-0732">Signal</keyword>
<dbReference type="NCBIfam" id="TIGR04409">
    <property type="entry name" value="LptC_YrbK"/>
    <property type="match status" value="1"/>
</dbReference>
<keyword evidence="8" id="KW-1185">Reference proteome</keyword>
<dbReference type="Pfam" id="PF06835">
    <property type="entry name" value="LptC"/>
    <property type="match status" value="1"/>
</dbReference>
<dbReference type="PROSITE" id="PS51257">
    <property type="entry name" value="PROKAR_LIPOPROTEIN"/>
    <property type="match status" value="1"/>
</dbReference>
<dbReference type="InterPro" id="IPR010664">
    <property type="entry name" value="LipoPS_assembly_LptC-rel"/>
</dbReference>
<dbReference type="Gene3D" id="2.60.450.10">
    <property type="entry name" value="Lipopolysaccharide (LPS) transport protein A like domain"/>
    <property type="match status" value="1"/>
</dbReference>
<dbReference type="Proteomes" id="UP001526426">
    <property type="component" value="Unassembled WGS sequence"/>
</dbReference>
<proteinExistence type="predicted"/>
<keyword evidence="2" id="KW-0997">Cell inner membrane</keyword>
<feature type="chain" id="PRO_5047136777" evidence="6">
    <location>
        <begin position="33"/>
        <end position="386"/>
    </location>
</feature>
<dbReference type="EMBL" id="JAIHOM010000026">
    <property type="protein sequence ID" value="MCW6036035.1"/>
    <property type="molecule type" value="Genomic_DNA"/>
</dbReference>
<accession>A0ABT3L3F4</accession>
<dbReference type="PANTHER" id="PTHR37481">
    <property type="entry name" value="LIPOPOLYSACCHARIDE EXPORT SYSTEM PROTEIN LPTC"/>
    <property type="match status" value="1"/>
</dbReference>
<evidence type="ECO:0000256" key="5">
    <source>
        <dbReference type="ARBA" id="ARBA00023136"/>
    </source>
</evidence>
<reference evidence="7 8" key="1">
    <citation type="submission" date="2021-08" db="EMBL/GenBank/DDBJ databases">
        <title>Draft genome sequence of Spirulina subsalsa with high tolerance to salinity and hype-accumulation of phycocyanin.</title>
        <authorList>
            <person name="Pei H."/>
            <person name="Jiang L."/>
        </authorList>
    </citation>
    <scope>NUCLEOTIDE SEQUENCE [LARGE SCALE GENOMIC DNA]</scope>
    <source>
        <strain evidence="7 8">FACHB-351</strain>
    </source>
</reference>
<keyword evidence="4" id="KW-1133">Transmembrane helix</keyword>
<dbReference type="InterPro" id="IPR026265">
    <property type="entry name" value="LptC"/>
</dbReference>
<evidence type="ECO:0000256" key="2">
    <source>
        <dbReference type="ARBA" id="ARBA00022519"/>
    </source>
</evidence>
<protein>
    <submittedName>
        <fullName evidence="7">LPS export ABC transporter periplasmic protein LptC</fullName>
    </submittedName>
</protein>
<organism evidence="7 8">
    <name type="scientific">Spirulina subsalsa FACHB-351</name>
    <dbReference type="NCBI Taxonomy" id="234711"/>
    <lineage>
        <taxon>Bacteria</taxon>
        <taxon>Bacillati</taxon>
        <taxon>Cyanobacteriota</taxon>
        <taxon>Cyanophyceae</taxon>
        <taxon>Spirulinales</taxon>
        <taxon>Spirulinaceae</taxon>
        <taxon>Spirulina</taxon>
    </lineage>
</organism>
<keyword evidence="1" id="KW-1003">Cell membrane</keyword>
<comment type="caution">
    <text evidence="7">The sequence shown here is derived from an EMBL/GenBank/DDBJ whole genome shotgun (WGS) entry which is preliminary data.</text>
</comment>
<keyword evidence="3" id="KW-0812">Transmembrane</keyword>
<evidence type="ECO:0000256" key="3">
    <source>
        <dbReference type="ARBA" id="ARBA00022692"/>
    </source>
</evidence>
<evidence type="ECO:0000313" key="7">
    <source>
        <dbReference type="EMBL" id="MCW6036035.1"/>
    </source>
</evidence>
<dbReference type="PANTHER" id="PTHR37481:SF1">
    <property type="entry name" value="LIPOPOLYSACCHARIDE EXPORT SYSTEM PROTEIN LPTC"/>
    <property type="match status" value="1"/>
</dbReference>
<evidence type="ECO:0000256" key="1">
    <source>
        <dbReference type="ARBA" id="ARBA00022475"/>
    </source>
</evidence>
<keyword evidence="5" id="KW-0472">Membrane</keyword>
<gene>
    <name evidence="7" type="primary">lptC</name>
    <name evidence="7" type="ORF">K4A83_07080</name>
</gene>
<feature type="signal peptide" evidence="6">
    <location>
        <begin position="1"/>
        <end position="32"/>
    </location>
</feature>